<keyword evidence="8" id="KW-0807">Transducer</keyword>
<dbReference type="AlphaFoldDB" id="A0A1Z5KSQ3"/>
<dbReference type="InParanoid" id="A0A1Z5KSQ3"/>
<feature type="transmembrane region" description="Helical" evidence="10">
    <location>
        <begin position="521"/>
        <end position="544"/>
    </location>
</feature>
<keyword evidence="6" id="KW-0675">Receptor</keyword>
<evidence type="ECO:0000256" key="4">
    <source>
        <dbReference type="ARBA" id="ARBA00023040"/>
    </source>
</evidence>
<dbReference type="PROSITE" id="PS50259">
    <property type="entry name" value="G_PROTEIN_RECEP_F3_4"/>
    <property type="match status" value="1"/>
</dbReference>
<evidence type="ECO:0000259" key="12">
    <source>
        <dbReference type="PROSITE" id="PS50259"/>
    </source>
</evidence>
<sequence>MSRFVRGLLPAWVYVCCGAKATALKCKVDADCESGMAPGSICRNDGTCSNPFESGCLYHKLPTWKKKRVCNSEDPPDAVEQGICRKSDFDYMELRIFSENWESVFFEAWILQVILSEMLDVPSTIETGSYEARLNLYHPDSPFEYGPSNNFEVLKNGNILGDCRKARKGPKDYQPCAHFIPEVWDISSFTYMEDQVESQAEPLLSMGILGQEGWFVTKFSVEADPSLGTYLGLMGQNEKLAEMFLRPTTWKDYCEKVSSNGCSIPDGTAQRAPITDEEEDRMFVEGLYTGYFRKTEENDCTIPDKNCTGHIADYPCSWSSFMESQAYHFNIPVSSSGNQMGSRGYSHSQLKEIWRAANATRSNCMAYWWYPEALYHEFSGTDAEFFKITLPPATRECYRAKQRLEFMCTATREERLGTPESACDNQPDLIDKAIARSLHDLTYKNSFGQNVASTSPGYEVLKLFTIDNFHLSDIYNYWEEKPSPREAICQWVVDNMEYVERFIPPSYPRATQAMNEKNNPLLYASIGAGSLATTLVALTATVIWRKRHQRAVVVAQVEFLMLVLSGAGILAVGSILAGAMPSNRSCVAAWWLILFGYTLELIPLIVKMTAIHRVVSAAKRLRRIVLKRSSLLGAVGAVCFMVVLYLAVWTIVDPPRRTEELFLSESRNSQGFVIVETSYYCSSRNMAWPYIATGWIVMLLVWASLIAFQARKVDKDFNESRTLAFMIYSHFVFITLVVVTYGLSGEVNETTLRRMRSLILSVDTMSALCIYFLPILTDDGTSSRLGREISGLHQETNGRANAFERIRGALASGLSLISAVEEVDANDTAESERAEDKQQGPPQPFERIRGTLASGLSLISTVEEVDRSEALESEEVKKQERGPTDSLACEQAAER</sequence>
<feature type="transmembrane region" description="Helical" evidence="10">
    <location>
        <begin position="687"/>
        <end position="710"/>
    </location>
</feature>
<keyword evidence="11" id="KW-0732">Signal</keyword>
<evidence type="ECO:0000313" key="13">
    <source>
        <dbReference type="EMBL" id="GAX29343.1"/>
    </source>
</evidence>
<feature type="domain" description="G-protein coupled receptors family 3 profile" evidence="12">
    <location>
        <begin position="535"/>
        <end position="774"/>
    </location>
</feature>
<comment type="subcellular location">
    <subcellularLocation>
        <location evidence="1">Membrane</location>
        <topology evidence="1">Multi-pass membrane protein</topology>
    </subcellularLocation>
</comment>
<evidence type="ECO:0000313" key="14">
    <source>
        <dbReference type="Proteomes" id="UP000198406"/>
    </source>
</evidence>
<dbReference type="PANTHER" id="PTHR10519">
    <property type="entry name" value="GABA-B RECEPTOR"/>
    <property type="match status" value="1"/>
</dbReference>
<feature type="chain" id="PRO_5013006862" description="G-protein coupled receptors family 3 profile domain-containing protein" evidence="11">
    <location>
        <begin position="24"/>
        <end position="895"/>
    </location>
</feature>
<comment type="caution">
    <text evidence="13">The sequence shown here is derived from an EMBL/GenBank/DDBJ whole genome shotgun (WGS) entry which is preliminary data.</text>
</comment>
<dbReference type="GO" id="GO:0038039">
    <property type="term" value="C:G protein-coupled receptor heterodimeric complex"/>
    <property type="evidence" value="ECO:0007669"/>
    <property type="project" value="TreeGrafter"/>
</dbReference>
<accession>A0A1Z5KSQ3</accession>
<feature type="transmembrane region" description="Helical" evidence="10">
    <location>
        <begin position="755"/>
        <end position="777"/>
    </location>
</feature>
<gene>
    <name evidence="13" type="ORF">FisN_16Hh222</name>
</gene>
<feature type="region of interest" description="Disordered" evidence="9">
    <location>
        <begin position="825"/>
        <end position="847"/>
    </location>
</feature>
<keyword evidence="3 10" id="KW-1133">Transmembrane helix</keyword>
<feature type="transmembrane region" description="Helical" evidence="10">
    <location>
        <begin position="551"/>
        <end position="576"/>
    </location>
</feature>
<keyword evidence="5 10" id="KW-0472">Membrane</keyword>
<protein>
    <recommendedName>
        <fullName evidence="12">G-protein coupled receptors family 3 profile domain-containing protein</fullName>
    </recommendedName>
</protein>
<dbReference type="Proteomes" id="UP000198406">
    <property type="component" value="Unassembled WGS sequence"/>
</dbReference>
<evidence type="ECO:0000256" key="3">
    <source>
        <dbReference type="ARBA" id="ARBA00022989"/>
    </source>
</evidence>
<evidence type="ECO:0000256" key="1">
    <source>
        <dbReference type="ARBA" id="ARBA00004141"/>
    </source>
</evidence>
<evidence type="ECO:0000256" key="8">
    <source>
        <dbReference type="ARBA" id="ARBA00023224"/>
    </source>
</evidence>
<dbReference type="OrthoDB" id="46290at2759"/>
<dbReference type="InterPro" id="IPR017978">
    <property type="entry name" value="GPCR_3_C"/>
</dbReference>
<dbReference type="PRINTS" id="PR01176">
    <property type="entry name" value="GABABRECEPTR"/>
</dbReference>
<evidence type="ECO:0000256" key="2">
    <source>
        <dbReference type="ARBA" id="ARBA00022692"/>
    </source>
</evidence>
<proteinExistence type="predicted"/>
<organism evidence="13 14">
    <name type="scientific">Fistulifera solaris</name>
    <name type="common">Oleaginous diatom</name>
    <dbReference type="NCBI Taxonomy" id="1519565"/>
    <lineage>
        <taxon>Eukaryota</taxon>
        <taxon>Sar</taxon>
        <taxon>Stramenopiles</taxon>
        <taxon>Ochrophyta</taxon>
        <taxon>Bacillariophyta</taxon>
        <taxon>Bacillariophyceae</taxon>
        <taxon>Bacillariophycidae</taxon>
        <taxon>Naviculales</taxon>
        <taxon>Naviculaceae</taxon>
        <taxon>Fistulifera</taxon>
    </lineage>
</organism>
<keyword evidence="2 10" id="KW-0812">Transmembrane</keyword>
<feature type="transmembrane region" description="Helical" evidence="10">
    <location>
        <begin position="631"/>
        <end position="652"/>
    </location>
</feature>
<feature type="transmembrane region" description="Helical" evidence="10">
    <location>
        <begin position="722"/>
        <end position="743"/>
    </location>
</feature>
<feature type="signal peptide" evidence="11">
    <location>
        <begin position="1"/>
        <end position="23"/>
    </location>
</feature>
<evidence type="ECO:0000256" key="7">
    <source>
        <dbReference type="ARBA" id="ARBA00023180"/>
    </source>
</evidence>
<name>A0A1Z5KSQ3_FISSO</name>
<evidence type="ECO:0000256" key="5">
    <source>
        <dbReference type="ARBA" id="ARBA00023136"/>
    </source>
</evidence>
<dbReference type="GO" id="GO:0004965">
    <property type="term" value="F:G protein-coupled GABA receptor activity"/>
    <property type="evidence" value="ECO:0007669"/>
    <property type="project" value="InterPro"/>
</dbReference>
<keyword evidence="7" id="KW-0325">Glycoprotein</keyword>
<dbReference type="PANTHER" id="PTHR10519:SF20">
    <property type="entry name" value="G-PROTEIN COUPLED RECEPTOR 156-RELATED"/>
    <property type="match status" value="1"/>
</dbReference>
<evidence type="ECO:0000256" key="9">
    <source>
        <dbReference type="SAM" id="MobiDB-lite"/>
    </source>
</evidence>
<dbReference type="Pfam" id="PF00003">
    <property type="entry name" value="7tm_3"/>
    <property type="match status" value="1"/>
</dbReference>
<keyword evidence="4" id="KW-0297">G-protein coupled receptor</keyword>
<evidence type="ECO:0000256" key="6">
    <source>
        <dbReference type="ARBA" id="ARBA00023170"/>
    </source>
</evidence>
<feature type="compositionally biased region" description="Basic and acidic residues" evidence="9">
    <location>
        <begin position="867"/>
        <end position="883"/>
    </location>
</feature>
<dbReference type="InterPro" id="IPR002455">
    <property type="entry name" value="GPCR3_GABA-B"/>
</dbReference>
<evidence type="ECO:0000256" key="11">
    <source>
        <dbReference type="SAM" id="SignalP"/>
    </source>
</evidence>
<evidence type="ECO:0000256" key="10">
    <source>
        <dbReference type="SAM" id="Phobius"/>
    </source>
</evidence>
<reference evidence="13 14" key="1">
    <citation type="journal article" date="2015" name="Plant Cell">
        <title>Oil accumulation by the oleaginous diatom Fistulifera solaris as revealed by the genome and transcriptome.</title>
        <authorList>
            <person name="Tanaka T."/>
            <person name="Maeda Y."/>
            <person name="Veluchamy A."/>
            <person name="Tanaka M."/>
            <person name="Abida H."/>
            <person name="Marechal E."/>
            <person name="Bowler C."/>
            <person name="Muto M."/>
            <person name="Sunaga Y."/>
            <person name="Tanaka M."/>
            <person name="Yoshino T."/>
            <person name="Taniguchi T."/>
            <person name="Fukuda Y."/>
            <person name="Nemoto M."/>
            <person name="Matsumoto M."/>
            <person name="Wong P.S."/>
            <person name="Aburatani S."/>
            <person name="Fujibuchi W."/>
        </authorList>
    </citation>
    <scope>NUCLEOTIDE SEQUENCE [LARGE SCALE GENOMIC DNA]</scope>
    <source>
        <strain evidence="13 14">JPCC DA0580</strain>
    </source>
</reference>
<dbReference type="EMBL" id="BDSP01000289">
    <property type="protein sequence ID" value="GAX29343.1"/>
    <property type="molecule type" value="Genomic_DNA"/>
</dbReference>
<keyword evidence="14" id="KW-1185">Reference proteome</keyword>
<feature type="transmembrane region" description="Helical" evidence="10">
    <location>
        <begin position="588"/>
        <end position="610"/>
    </location>
</feature>
<feature type="region of interest" description="Disordered" evidence="9">
    <location>
        <begin position="867"/>
        <end position="895"/>
    </location>
</feature>